<organism evidence="1 2">
    <name type="scientific">Vibrio ichthyoenteri ATCC 700023</name>
    <dbReference type="NCBI Taxonomy" id="870968"/>
    <lineage>
        <taxon>Bacteria</taxon>
        <taxon>Pseudomonadati</taxon>
        <taxon>Pseudomonadota</taxon>
        <taxon>Gammaproteobacteria</taxon>
        <taxon>Vibrionales</taxon>
        <taxon>Vibrionaceae</taxon>
        <taxon>Vibrio</taxon>
    </lineage>
</organism>
<keyword evidence="2" id="KW-1185">Reference proteome</keyword>
<reference evidence="1 2" key="1">
    <citation type="journal article" date="2012" name="Int. J. Syst. Evol. Microbiol.">
        <title>Vibrio caribbeanicus sp. nov., isolated from the marine sponge Scleritoderma cyanea.</title>
        <authorList>
            <person name="Hoffmann M."/>
            <person name="Monday S.R."/>
            <person name="Allard M.W."/>
            <person name="Strain E.A."/>
            <person name="Whittaker P."/>
            <person name="Naum M."/>
            <person name="McCarthy P.J."/>
            <person name="Lopez J.V."/>
            <person name="Fischer M."/>
            <person name="Brown E.W."/>
        </authorList>
    </citation>
    <scope>NUCLEOTIDE SEQUENCE [LARGE SCALE GENOMIC DNA]</scope>
    <source>
        <strain evidence="1 2">ATCC 700023</strain>
    </source>
</reference>
<name>F9S2W4_9VIBR</name>
<dbReference type="AlphaFoldDB" id="F9S2W4"/>
<dbReference type="Proteomes" id="UP000004605">
    <property type="component" value="Unassembled WGS sequence"/>
</dbReference>
<dbReference type="EMBL" id="AFWF01000157">
    <property type="protein sequence ID" value="EGU38838.1"/>
    <property type="molecule type" value="Genomic_DNA"/>
</dbReference>
<comment type="caution">
    <text evidence="1">The sequence shown here is derived from an EMBL/GenBank/DDBJ whole genome shotgun (WGS) entry which is preliminary data.</text>
</comment>
<protein>
    <submittedName>
        <fullName evidence="1">Uncharacterized protein</fullName>
    </submittedName>
</protein>
<evidence type="ECO:0000313" key="1">
    <source>
        <dbReference type="EMBL" id="EGU38838.1"/>
    </source>
</evidence>
<evidence type="ECO:0000313" key="2">
    <source>
        <dbReference type="Proteomes" id="UP000004605"/>
    </source>
</evidence>
<gene>
    <name evidence="1" type="ORF">VII00023_07264</name>
</gene>
<proteinExistence type="predicted"/>
<sequence>MVEKKISQAKPKVEVSNQKACKLNRFKKSILTKEEAKSMLKRDFMSLYSENCSFKTIAAYRLITGTNIIPTIEQAKRTISAMSVFESRQYSKDYSIAVLVVTGVWIEPRPVHKGMSKQIKARCERRDINASYHGAKVFNTIHQKF</sequence>
<accession>F9S2W4</accession>